<sequence>MSDHPQSTNSVHSAENNSHQVIPELTPSETLSTPAHMAQLPPHHGIPFGQTRSRSAVQSPTQTQTTAFQRPAPRTPINPATVAATATPRPSVAPMPIEPDFFDDDQLRLYYQQLKNNYHDLVQYVQQGRQEHVNRRDQLINGIQTITSTLSFIPPQQRAQLEPVILGQQQEVLALDQYLDELDQQLQIDRQAMIHEFNTAYNQHPDHFRNLIHDIEWPTPDVCQDLQLSAEVVQFVRQALSPPMPDLNYTTHQQINEMPIQTTKLTKKEQNQEITVPPRLSATIMERRHHTKIPTFHNGDPTAAQHWLEKYVRICEYLQFTPEDRLDELNVALEGPAIQWFSTLHADQQNDFDRFKSVFLMHFGGGTQPSRNALADLKRLRQNTTPMSKFAPEITDLLIRAEIYNNPLQLDFFCDRVHPKLQEAIYMRGATTLQAAIEICNEVEYNLSRAGLTLQPYATLPQGTTPISATPEKALTPEYNTITTQNAQYKQQVNNRYNNKNRFDSNHNKNNRFNNNKSYNNNYQTKQKETRTCHYCKKVGHLIAECRKKQFNDSRNNAKSNAQMATPAVDDEWIDIFQHMLPTNDSRNICNQQDNNTTDTTSLRFHFHP</sequence>
<dbReference type="GO" id="GO:0003676">
    <property type="term" value="F:nucleic acid binding"/>
    <property type="evidence" value="ECO:0007669"/>
    <property type="project" value="InterPro"/>
</dbReference>
<evidence type="ECO:0000256" key="1">
    <source>
        <dbReference type="SAM" id="MobiDB-lite"/>
    </source>
</evidence>
<evidence type="ECO:0000313" key="3">
    <source>
        <dbReference type="EMBL" id="KAG2213669.1"/>
    </source>
</evidence>
<dbReference type="InterPro" id="IPR001878">
    <property type="entry name" value="Znf_CCHC"/>
</dbReference>
<accession>A0A8H7VGH9</accession>
<dbReference type="GO" id="GO:0008270">
    <property type="term" value="F:zinc ion binding"/>
    <property type="evidence" value="ECO:0007669"/>
    <property type="project" value="InterPro"/>
</dbReference>
<dbReference type="InterPro" id="IPR036875">
    <property type="entry name" value="Znf_CCHC_sf"/>
</dbReference>
<feature type="region of interest" description="Disordered" evidence="1">
    <location>
        <begin position="587"/>
        <end position="609"/>
    </location>
</feature>
<dbReference type="AlphaFoldDB" id="A0A8H7VGH9"/>
<proteinExistence type="predicted"/>
<name>A0A8H7VGH9_9FUNG</name>
<feature type="compositionally biased region" description="Polar residues" evidence="1">
    <location>
        <begin position="50"/>
        <end position="68"/>
    </location>
</feature>
<dbReference type="InterPro" id="IPR005162">
    <property type="entry name" value="Retrotrans_gag_dom"/>
</dbReference>
<dbReference type="EMBL" id="JAEPRB010000668">
    <property type="protein sequence ID" value="KAG2213669.1"/>
    <property type="molecule type" value="Genomic_DNA"/>
</dbReference>
<feature type="region of interest" description="Disordered" evidence="1">
    <location>
        <begin position="34"/>
        <end position="80"/>
    </location>
</feature>
<dbReference type="SUPFAM" id="SSF57756">
    <property type="entry name" value="Retrovirus zinc finger-like domains"/>
    <property type="match status" value="1"/>
</dbReference>
<evidence type="ECO:0000259" key="2">
    <source>
        <dbReference type="SMART" id="SM00343"/>
    </source>
</evidence>
<feature type="compositionally biased region" description="Low complexity" evidence="1">
    <location>
        <begin position="591"/>
        <end position="601"/>
    </location>
</feature>
<dbReference type="OrthoDB" id="2204392at2759"/>
<feature type="compositionally biased region" description="Polar residues" evidence="1">
    <location>
        <begin position="1"/>
        <end position="20"/>
    </location>
</feature>
<organism evidence="3 4">
    <name type="scientific">Circinella minor</name>
    <dbReference type="NCBI Taxonomy" id="1195481"/>
    <lineage>
        <taxon>Eukaryota</taxon>
        <taxon>Fungi</taxon>
        <taxon>Fungi incertae sedis</taxon>
        <taxon>Mucoromycota</taxon>
        <taxon>Mucoromycotina</taxon>
        <taxon>Mucoromycetes</taxon>
        <taxon>Mucorales</taxon>
        <taxon>Lichtheimiaceae</taxon>
        <taxon>Circinella</taxon>
    </lineage>
</organism>
<feature type="compositionally biased region" description="Low complexity" evidence="1">
    <location>
        <begin position="511"/>
        <end position="520"/>
    </location>
</feature>
<feature type="region of interest" description="Disordered" evidence="1">
    <location>
        <begin position="1"/>
        <end position="22"/>
    </location>
</feature>
<protein>
    <recommendedName>
        <fullName evidence="2">CCHC-type domain-containing protein</fullName>
    </recommendedName>
</protein>
<dbReference type="Pfam" id="PF03732">
    <property type="entry name" value="Retrotrans_gag"/>
    <property type="match status" value="1"/>
</dbReference>
<feature type="region of interest" description="Disordered" evidence="1">
    <location>
        <begin position="501"/>
        <end position="520"/>
    </location>
</feature>
<dbReference type="SMART" id="SM00343">
    <property type="entry name" value="ZnF_C2HC"/>
    <property type="match status" value="1"/>
</dbReference>
<reference evidence="3 4" key="1">
    <citation type="submission" date="2020-12" db="EMBL/GenBank/DDBJ databases">
        <title>Metabolic potential, ecology and presence of endohyphal bacteria is reflected in genomic diversity of Mucoromycotina.</title>
        <authorList>
            <person name="Muszewska A."/>
            <person name="Okrasinska A."/>
            <person name="Steczkiewicz K."/>
            <person name="Drgas O."/>
            <person name="Orlowska M."/>
            <person name="Perlinska-Lenart U."/>
            <person name="Aleksandrzak-Piekarczyk T."/>
            <person name="Szatraj K."/>
            <person name="Zielenkiewicz U."/>
            <person name="Pilsyk S."/>
            <person name="Malc E."/>
            <person name="Mieczkowski P."/>
            <person name="Kruszewska J.S."/>
            <person name="Biernat P."/>
            <person name="Pawlowska J."/>
        </authorList>
    </citation>
    <scope>NUCLEOTIDE SEQUENCE [LARGE SCALE GENOMIC DNA]</scope>
    <source>
        <strain evidence="3 4">CBS 142.35</strain>
    </source>
</reference>
<gene>
    <name evidence="3" type="ORF">INT45_013904</name>
</gene>
<keyword evidence="4" id="KW-1185">Reference proteome</keyword>
<feature type="domain" description="CCHC-type" evidence="2">
    <location>
        <begin position="532"/>
        <end position="548"/>
    </location>
</feature>
<evidence type="ECO:0000313" key="4">
    <source>
        <dbReference type="Proteomes" id="UP000646827"/>
    </source>
</evidence>
<dbReference type="Proteomes" id="UP000646827">
    <property type="component" value="Unassembled WGS sequence"/>
</dbReference>
<comment type="caution">
    <text evidence="3">The sequence shown here is derived from an EMBL/GenBank/DDBJ whole genome shotgun (WGS) entry which is preliminary data.</text>
</comment>